<protein>
    <recommendedName>
        <fullName evidence="4">Lipoprotein</fullName>
    </recommendedName>
</protein>
<gene>
    <name evidence="2" type="ORF">SAMN04488122_4893</name>
</gene>
<feature type="chain" id="PRO_5011617728" description="Lipoprotein" evidence="1">
    <location>
        <begin position="20"/>
        <end position="198"/>
    </location>
</feature>
<evidence type="ECO:0008006" key="4">
    <source>
        <dbReference type="Google" id="ProtNLM"/>
    </source>
</evidence>
<proteinExistence type="predicted"/>
<dbReference type="AlphaFoldDB" id="A0A1I0S8T1"/>
<evidence type="ECO:0000256" key="1">
    <source>
        <dbReference type="SAM" id="SignalP"/>
    </source>
</evidence>
<dbReference type="Proteomes" id="UP000199310">
    <property type="component" value="Unassembled WGS sequence"/>
</dbReference>
<name>A0A1I0S8T1_9BACT</name>
<organism evidence="2 3">
    <name type="scientific">Chitinophaga arvensicola</name>
    <dbReference type="NCBI Taxonomy" id="29529"/>
    <lineage>
        <taxon>Bacteria</taxon>
        <taxon>Pseudomonadati</taxon>
        <taxon>Bacteroidota</taxon>
        <taxon>Chitinophagia</taxon>
        <taxon>Chitinophagales</taxon>
        <taxon>Chitinophagaceae</taxon>
        <taxon>Chitinophaga</taxon>
    </lineage>
</organism>
<evidence type="ECO:0000313" key="2">
    <source>
        <dbReference type="EMBL" id="SEW52515.1"/>
    </source>
</evidence>
<feature type="signal peptide" evidence="1">
    <location>
        <begin position="1"/>
        <end position="19"/>
    </location>
</feature>
<keyword evidence="3" id="KW-1185">Reference proteome</keyword>
<sequence length="198" mass="22770">MKILLLLSTLLLMICCQHLQTEKNNASKDANADSLLVYLNATLTQFPFLDIASIPDSNELIFYYARQFDTSVLVRLNKHKGVIKGVIYQVAPPYFRNKSKEENVLHFFEGFSFNIDTLQWQYLSRAADSIVNASTGPAQDDGTFDAPDYMISFNSKVRWYTNDAYEALLSRFFISLKTSLLYPQMEKKPQWRRKVPGS</sequence>
<reference evidence="3" key="1">
    <citation type="submission" date="2016-10" db="EMBL/GenBank/DDBJ databases">
        <authorList>
            <person name="Varghese N."/>
            <person name="Submissions S."/>
        </authorList>
    </citation>
    <scope>NUCLEOTIDE SEQUENCE [LARGE SCALE GENOMIC DNA]</scope>
    <source>
        <strain evidence="3">DSM 3695</strain>
    </source>
</reference>
<accession>A0A1I0S8T1</accession>
<evidence type="ECO:0000313" key="3">
    <source>
        <dbReference type="Proteomes" id="UP000199310"/>
    </source>
</evidence>
<dbReference type="EMBL" id="FOJG01000002">
    <property type="protein sequence ID" value="SEW52515.1"/>
    <property type="molecule type" value="Genomic_DNA"/>
</dbReference>
<keyword evidence="1" id="KW-0732">Signal</keyword>
<dbReference type="STRING" id="29529.SAMN04488122_4893"/>